<name>A0A7Z7PRP9_9BACT</name>
<gene>
    <name evidence="2" type="ORF">MESINF_1583</name>
</gene>
<dbReference type="SUPFAM" id="SSF56266">
    <property type="entry name" value="DmpA/ArgJ-like"/>
    <property type="match status" value="1"/>
</dbReference>
<dbReference type="PANTHER" id="PTHR36512">
    <property type="entry name" value="D-AMINOPEPTIDASE"/>
    <property type="match status" value="1"/>
</dbReference>
<dbReference type="GO" id="GO:0004177">
    <property type="term" value="F:aminopeptidase activity"/>
    <property type="evidence" value="ECO:0007669"/>
    <property type="project" value="TreeGrafter"/>
</dbReference>
<comment type="similarity">
    <text evidence="1">Belongs to the peptidase S58 family.</text>
</comment>
<reference evidence="2 3" key="1">
    <citation type="submission" date="2017-01" db="EMBL/GenBank/DDBJ databases">
        <authorList>
            <person name="Erauso G."/>
        </authorList>
    </citation>
    <scope>NUCLEOTIDE SEQUENCE [LARGE SCALE GENOMIC DNA]</scope>
    <source>
        <strain evidence="2">MESINF1</strain>
    </source>
</reference>
<dbReference type="AlphaFoldDB" id="A0A7Z7PRP9"/>
<dbReference type="RefSeq" id="WP_169699226.1">
    <property type="nucleotide sequence ID" value="NZ_LS974202.1"/>
</dbReference>
<dbReference type="Pfam" id="PF03576">
    <property type="entry name" value="Peptidase_S58"/>
    <property type="match status" value="1"/>
</dbReference>
<dbReference type="InterPro" id="IPR005321">
    <property type="entry name" value="Peptidase_S58_DmpA"/>
</dbReference>
<dbReference type="Proteomes" id="UP000250796">
    <property type="component" value="Chromosome MESINF"/>
</dbReference>
<evidence type="ECO:0000313" key="3">
    <source>
        <dbReference type="Proteomes" id="UP000250796"/>
    </source>
</evidence>
<dbReference type="EMBL" id="LS974202">
    <property type="protein sequence ID" value="SSC13027.1"/>
    <property type="molecule type" value="Genomic_DNA"/>
</dbReference>
<keyword evidence="3" id="KW-1185">Reference proteome</keyword>
<evidence type="ECO:0000313" key="2">
    <source>
        <dbReference type="EMBL" id="SSC13027.1"/>
    </source>
</evidence>
<protein>
    <submittedName>
        <fullName evidence="2">Peptidase S58 DmpA</fullName>
    </submittedName>
</protein>
<organism evidence="2 3">
    <name type="scientific">Mesotoga infera</name>
    <dbReference type="NCBI Taxonomy" id="1236046"/>
    <lineage>
        <taxon>Bacteria</taxon>
        <taxon>Thermotogati</taxon>
        <taxon>Thermotogota</taxon>
        <taxon>Thermotogae</taxon>
        <taxon>Kosmotogales</taxon>
        <taxon>Kosmotogaceae</taxon>
        <taxon>Mesotoga</taxon>
    </lineage>
</organism>
<proteinExistence type="inferred from homology"/>
<dbReference type="InterPro" id="IPR016117">
    <property type="entry name" value="ArgJ-like_dom_sf"/>
</dbReference>
<sequence length="328" mass="35459">MRYREYTPLKDGFSTGKLNRITDVPRLRVGHCTIDRDQLTIVRTGVTVLRIDDVISKPVWAASNVFNGYGKSIGLVQVDELGTMESHVFFTNTLSIGAVQQGAVKIALRECHDITSFNAVVMECNDSYLSDIASLSVTDSMAIEAYDGAVKDFKMGSVGAGTGMVCFGFKGGIGSSSRMIEIDGREYTLGALVLANFGRTTDLKIPGLVDVNFEEPQRDGGSLIMVLSTDIPLLPHHLKRIARHLSLSIGILGAPGYHGSGDIALAFSTADRRDPQALTIGEDGSIMSRIFKASVWATVEAILDSMFSSPYTKGFRGTVPSILDSMYQ</sequence>
<evidence type="ECO:0000256" key="1">
    <source>
        <dbReference type="ARBA" id="ARBA00007068"/>
    </source>
</evidence>
<dbReference type="KEGG" id="minf:MESINF_1583"/>
<dbReference type="Gene3D" id="3.60.70.12">
    <property type="entry name" value="L-amino peptidase D-ALA esterase/amidase"/>
    <property type="match status" value="1"/>
</dbReference>
<accession>A0A7Z7PRP9</accession>
<dbReference type="PANTHER" id="PTHR36512:SF3">
    <property type="entry name" value="BLR5678 PROTEIN"/>
    <property type="match status" value="1"/>
</dbReference>